<dbReference type="SUPFAM" id="SSF54001">
    <property type="entry name" value="Cysteine proteinases"/>
    <property type="match status" value="1"/>
</dbReference>
<organism evidence="5 6">
    <name type="scientific">Coilia grayii</name>
    <name type="common">Gray's grenadier anchovy</name>
    <dbReference type="NCBI Taxonomy" id="363190"/>
    <lineage>
        <taxon>Eukaryota</taxon>
        <taxon>Metazoa</taxon>
        <taxon>Chordata</taxon>
        <taxon>Craniata</taxon>
        <taxon>Vertebrata</taxon>
        <taxon>Euteleostomi</taxon>
        <taxon>Actinopterygii</taxon>
        <taxon>Neopterygii</taxon>
        <taxon>Teleostei</taxon>
        <taxon>Clupei</taxon>
        <taxon>Clupeiformes</taxon>
        <taxon>Clupeoidei</taxon>
        <taxon>Engraulidae</taxon>
        <taxon>Coilinae</taxon>
        <taxon>Coilia</taxon>
    </lineage>
</organism>
<dbReference type="Gene3D" id="3.40.395.10">
    <property type="entry name" value="Adenoviral Proteinase, Chain A"/>
    <property type="match status" value="1"/>
</dbReference>
<dbReference type="EMBL" id="JBHFQA010000007">
    <property type="protein sequence ID" value="KAL2095587.1"/>
    <property type="molecule type" value="Genomic_DNA"/>
</dbReference>
<dbReference type="PROSITE" id="PS01359">
    <property type="entry name" value="ZF_PHD_1"/>
    <property type="match status" value="1"/>
</dbReference>
<dbReference type="InterPro" id="IPR013083">
    <property type="entry name" value="Znf_RING/FYVE/PHD"/>
</dbReference>
<accession>A0ABD1K8X5</accession>
<protein>
    <recommendedName>
        <fullName evidence="7">Ubiquitin-like protease family profile domain-containing protein</fullName>
    </recommendedName>
</protein>
<reference evidence="5 6" key="1">
    <citation type="submission" date="2024-09" db="EMBL/GenBank/DDBJ databases">
        <title>A chromosome-level genome assembly of Gray's grenadier anchovy, Coilia grayii.</title>
        <authorList>
            <person name="Fu Z."/>
        </authorList>
    </citation>
    <scope>NUCLEOTIDE SEQUENCE [LARGE SCALE GENOMIC DNA]</scope>
    <source>
        <strain evidence="5">G4</strain>
        <tissue evidence="5">Muscle</tissue>
    </source>
</reference>
<dbReference type="InterPro" id="IPR038765">
    <property type="entry name" value="Papain-like_cys_pep_sf"/>
</dbReference>
<gene>
    <name evidence="5" type="ORF">ACEWY4_007735</name>
</gene>
<dbReference type="PANTHER" id="PTHR34718:SF2">
    <property type="entry name" value="PHD-TYPE DOMAIN-CONTAINING PROTEIN"/>
    <property type="match status" value="1"/>
</dbReference>
<dbReference type="SUPFAM" id="SSF57903">
    <property type="entry name" value="FYVE/PHD zinc finger"/>
    <property type="match status" value="1"/>
</dbReference>
<evidence type="ECO:0000313" key="6">
    <source>
        <dbReference type="Proteomes" id="UP001591681"/>
    </source>
</evidence>
<keyword evidence="1" id="KW-0479">Metal-binding</keyword>
<name>A0ABD1K8X5_9TELE</name>
<feature type="region of interest" description="Disordered" evidence="4">
    <location>
        <begin position="57"/>
        <end position="81"/>
    </location>
</feature>
<dbReference type="InterPro" id="IPR011011">
    <property type="entry name" value="Znf_FYVE_PHD"/>
</dbReference>
<dbReference type="GO" id="GO:0008270">
    <property type="term" value="F:zinc ion binding"/>
    <property type="evidence" value="ECO:0007669"/>
    <property type="project" value="UniProtKB-KW"/>
</dbReference>
<evidence type="ECO:0008006" key="7">
    <source>
        <dbReference type="Google" id="ProtNLM"/>
    </source>
</evidence>
<evidence type="ECO:0000256" key="1">
    <source>
        <dbReference type="ARBA" id="ARBA00022723"/>
    </source>
</evidence>
<dbReference type="InterPro" id="IPR019786">
    <property type="entry name" value="Zinc_finger_PHD-type_CS"/>
</dbReference>
<dbReference type="PANTHER" id="PTHR34718">
    <property type="entry name" value="PHD-TYPE DOMAIN-CONTAINING PROTEIN"/>
    <property type="match status" value="1"/>
</dbReference>
<evidence type="ECO:0000256" key="4">
    <source>
        <dbReference type="SAM" id="MobiDB-lite"/>
    </source>
</evidence>
<evidence type="ECO:0000256" key="2">
    <source>
        <dbReference type="ARBA" id="ARBA00022771"/>
    </source>
</evidence>
<sequence length="340" mass="36861">MDGRLLSTKTPYASVKPLRQGYQTGFSTDRAVGMASADSSEFVEDTLQVTCIGTSTAVSSQTETGESSDSTSSKTEQGTLEHGDIVITDVQSGRTLPAALSGRVDDFSVMLLSPHTWLDDHVIDHAQALLKEQFPSTEGLHATTSLALLSTLPAATYGFVQIFYVCANHWVTVSNIGCQVGVVNVFDSLNASHTQEFLMQVTGLLCFPGRSVKLQWPSIQHQEGGSDCGLFAIANSLTLSRGEDPCNVSYNQTLMRTHLYACFQNGLLTPFPKSVKTLSVTVAQTMDMDVHCHCRRTIRAGKDPVVACRRCGQLFHQFCLNGVQDVAQYVCPSCSVIMLC</sequence>
<evidence type="ECO:0000313" key="5">
    <source>
        <dbReference type="EMBL" id="KAL2095587.1"/>
    </source>
</evidence>
<dbReference type="AlphaFoldDB" id="A0ABD1K8X5"/>
<dbReference type="Gene3D" id="3.30.40.10">
    <property type="entry name" value="Zinc/RING finger domain, C3HC4 (zinc finger)"/>
    <property type="match status" value="1"/>
</dbReference>
<evidence type="ECO:0000256" key="3">
    <source>
        <dbReference type="ARBA" id="ARBA00022833"/>
    </source>
</evidence>
<keyword evidence="3" id="KW-0862">Zinc</keyword>
<keyword evidence="2" id="KW-0863">Zinc-finger</keyword>
<feature type="compositionally biased region" description="Low complexity" evidence="4">
    <location>
        <begin position="59"/>
        <end position="76"/>
    </location>
</feature>
<keyword evidence="6" id="KW-1185">Reference proteome</keyword>
<proteinExistence type="predicted"/>
<dbReference type="Proteomes" id="UP001591681">
    <property type="component" value="Unassembled WGS sequence"/>
</dbReference>
<comment type="caution">
    <text evidence="5">The sequence shown here is derived from an EMBL/GenBank/DDBJ whole genome shotgun (WGS) entry which is preliminary data.</text>
</comment>